<evidence type="ECO:0000259" key="5">
    <source>
        <dbReference type="PROSITE" id="PS50931"/>
    </source>
</evidence>
<evidence type="ECO:0000256" key="3">
    <source>
        <dbReference type="ARBA" id="ARBA00023125"/>
    </source>
</evidence>
<comment type="similarity">
    <text evidence="1">Belongs to the LysR transcriptional regulatory family.</text>
</comment>
<protein>
    <submittedName>
        <fullName evidence="6">LysR family transcriptional regulator</fullName>
    </submittedName>
</protein>
<dbReference type="Pfam" id="PF00126">
    <property type="entry name" value="HTH_1"/>
    <property type="match status" value="1"/>
</dbReference>
<dbReference type="PRINTS" id="PR00039">
    <property type="entry name" value="HTHLYSR"/>
</dbReference>
<keyword evidence="7" id="KW-1185">Reference proteome</keyword>
<proteinExistence type="inferred from homology"/>
<evidence type="ECO:0000256" key="2">
    <source>
        <dbReference type="ARBA" id="ARBA00023015"/>
    </source>
</evidence>
<dbReference type="InterPro" id="IPR000847">
    <property type="entry name" value="LysR_HTH_N"/>
</dbReference>
<accession>A0A974W8G2</accession>
<dbReference type="PANTHER" id="PTHR30419">
    <property type="entry name" value="HTH-TYPE TRANSCRIPTIONAL REGULATOR YBHD"/>
    <property type="match status" value="1"/>
</dbReference>
<dbReference type="Gene3D" id="1.10.10.10">
    <property type="entry name" value="Winged helix-like DNA-binding domain superfamily/Winged helix DNA-binding domain"/>
    <property type="match status" value="1"/>
</dbReference>
<dbReference type="Pfam" id="PF03466">
    <property type="entry name" value="LysR_substrate"/>
    <property type="match status" value="1"/>
</dbReference>
<keyword evidence="2" id="KW-0805">Transcription regulation</keyword>
<dbReference type="InterPro" id="IPR036388">
    <property type="entry name" value="WH-like_DNA-bd_sf"/>
</dbReference>
<sequence>MQFRQLETFISIVDAGTLTAAARRLYKTQGAVSQDLRLLENGLGVQLLDRTGQRVKLTAAGSALLPIARRVMSDIADATFEMECIRTGESPVIRLTCLPSLGPRLCTLMADYTHTHPGTRWSLFTSLRGAMIAGLREDQFDLAICEGYADDGIVNTPLIRETLHLVLPHNHPLIEQAPLRPADLRDVPYVGLHRRLGALLEAQRFFSAGEAYPTPVAEVDTTQLVAELVTGLGGYGFIPDSAIPKDGFTLATVPTDPLLTRQISIARSANRSIPPAVEMFIGYLIAAWPADSP</sequence>
<dbReference type="Proteomes" id="UP000662986">
    <property type="component" value="Chromosome"/>
</dbReference>
<dbReference type="InterPro" id="IPR005119">
    <property type="entry name" value="LysR_subst-bd"/>
</dbReference>
<dbReference type="InterPro" id="IPR050950">
    <property type="entry name" value="HTH-type_LysR_regulators"/>
</dbReference>
<dbReference type="InterPro" id="IPR036390">
    <property type="entry name" value="WH_DNA-bd_sf"/>
</dbReference>
<evidence type="ECO:0000313" key="7">
    <source>
        <dbReference type="Proteomes" id="UP000662986"/>
    </source>
</evidence>
<dbReference type="Gene3D" id="3.40.190.290">
    <property type="match status" value="1"/>
</dbReference>
<dbReference type="CDD" id="cd05466">
    <property type="entry name" value="PBP2_LTTR_substrate"/>
    <property type="match status" value="1"/>
</dbReference>
<name>A0A974W8G2_9NOCA</name>
<dbReference type="SUPFAM" id="SSF53850">
    <property type="entry name" value="Periplasmic binding protein-like II"/>
    <property type="match status" value="1"/>
</dbReference>
<organism evidence="6 7">
    <name type="scientific">Rhodococcus pseudokoreensis</name>
    <dbReference type="NCBI Taxonomy" id="2811421"/>
    <lineage>
        <taxon>Bacteria</taxon>
        <taxon>Bacillati</taxon>
        <taxon>Actinomycetota</taxon>
        <taxon>Actinomycetes</taxon>
        <taxon>Mycobacteriales</taxon>
        <taxon>Nocardiaceae</taxon>
        <taxon>Rhodococcus</taxon>
    </lineage>
</organism>
<keyword evidence="4" id="KW-0804">Transcription</keyword>
<dbReference type="EMBL" id="CP070619">
    <property type="protein sequence ID" value="QSE92148.1"/>
    <property type="molecule type" value="Genomic_DNA"/>
</dbReference>
<keyword evidence="3" id="KW-0238">DNA-binding</keyword>
<gene>
    <name evidence="6" type="ORF">JWS13_27705</name>
</gene>
<feature type="domain" description="HTH lysR-type" evidence="5">
    <location>
        <begin position="1"/>
        <end position="58"/>
    </location>
</feature>
<reference evidence="6 7" key="1">
    <citation type="journal article" date="2021" name="Microbiol. Resour. Announc.">
        <title>Complete Genome Sequences of Two Rhodococcus sp. Strains with Large and Linear Chromosomes, Isolated from Apple Rhizosphere.</title>
        <authorList>
            <person name="Benning S."/>
            <person name="Brugnone N."/>
            <person name="Siani R."/>
            <person name="Kublik S."/>
            <person name="Schloter M."/>
            <person name="Rad V."/>
        </authorList>
    </citation>
    <scope>NUCLEOTIDE SEQUENCE [LARGE SCALE GENOMIC DNA]</scope>
    <source>
        <strain evidence="6 7">R79</strain>
    </source>
</reference>
<evidence type="ECO:0000256" key="4">
    <source>
        <dbReference type="ARBA" id="ARBA00023163"/>
    </source>
</evidence>
<evidence type="ECO:0000256" key="1">
    <source>
        <dbReference type="ARBA" id="ARBA00009437"/>
    </source>
</evidence>
<dbReference type="RefSeq" id="WP_206008558.1">
    <property type="nucleotide sequence ID" value="NZ_CP070619.1"/>
</dbReference>
<evidence type="ECO:0000313" key="6">
    <source>
        <dbReference type="EMBL" id="QSE92148.1"/>
    </source>
</evidence>
<reference evidence="6 7" key="2">
    <citation type="journal article" date="2022" name="Arch. Microbiol.">
        <title>Rhodococcus pseudokoreensis sp. nov. isolated from the rhizosphere of young M26 apple rootstocks.</title>
        <authorList>
            <person name="Kampfer P."/>
            <person name="Glaeser S.P."/>
            <person name="Blom J."/>
            <person name="Wolf J."/>
            <person name="Benning S."/>
            <person name="Schloter M."/>
            <person name="Neumann-Schaal M."/>
        </authorList>
    </citation>
    <scope>NUCLEOTIDE SEQUENCE [LARGE SCALE GENOMIC DNA]</scope>
    <source>
        <strain evidence="6 7">R79</strain>
    </source>
</reference>
<dbReference type="PROSITE" id="PS50931">
    <property type="entry name" value="HTH_LYSR"/>
    <property type="match status" value="1"/>
</dbReference>
<dbReference type="SUPFAM" id="SSF46785">
    <property type="entry name" value="Winged helix' DNA-binding domain"/>
    <property type="match status" value="1"/>
</dbReference>